<dbReference type="OrthoDB" id="9794010at2"/>
<dbReference type="PANTHER" id="PTHR36118:SF1">
    <property type="entry name" value="ION-TRANSLOCATING OXIDOREDUCTASE COMPLEX SUBUNIT G"/>
    <property type="match status" value="1"/>
</dbReference>
<dbReference type="Proteomes" id="UP000264883">
    <property type="component" value="Chromosome"/>
</dbReference>
<dbReference type="GO" id="GO:0009055">
    <property type="term" value="F:electron transfer activity"/>
    <property type="evidence" value="ECO:0007669"/>
    <property type="project" value="InterPro"/>
</dbReference>
<keyword evidence="5 6" id="KW-0249">Electron transport</keyword>
<evidence type="ECO:0000256" key="4">
    <source>
        <dbReference type="ARBA" id="ARBA00022643"/>
    </source>
</evidence>
<keyword evidence="6" id="KW-1133">Transmembrane helix</keyword>
<dbReference type="InterPro" id="IPR010209">
    <property type="entry name" value="Ion_transpt_RnfG/RsxG"/>
</dbReference>
<dbReference type="Gene3D" id="3.90.1010.20">
    <property type="match status" value="1"/>
</dbReference>
<evidence type="ECO:0000313" key="9">
    <source>
        <dbReference type="EMBL" id="ASW43033.1"/>
    </source>
</evidence>
<keyword evidence="1 6" id="KW-0813">Transport</keyword>
<comment type="subunit">
    <text evidence="6">The complex is composed of six subunits: RnfA, RnfB, RnfC, RnfD, RnfE and RnfG.</text>
</comment>
<dbReference type="RefSeq" id="WP_119865172.1">
    <property type="nucleotide sequence ID" value="NZ_CP016786.1"/>
</dbReference>
<keyword evidence="3 6" id="KW-0285">Flavoprotein</keyword>
<evidence type="ECO:0000256" key="1">
    <source>
        <dbReference type="ARBA" id="ARBA00022448"/>
    </source>
</evidence>
<gene>
    <name evidence="6" type="primary">rnfG</name>
    <name evidence="9" type="ORF">BEN51_05950</name>
</gene>
<evidence type="ECO:0000256" key="2">
    <source>
        <dbReference type="ARBA" id="ARBA00022553"/>
    </source>
</evidence>
<dbReference type="GO" id="GO:0010181">
    <property type="term" value="F:FMN binding"/>
    <property type="evidence" value="ECO:0007669"/>
    <property type="project" value="InterPro"/>
</dbReference>
<keyword evidence="6" id="KW-0812">Transmembrane</keyword>
<proteinExistence type="inferred from homology"/>
<name>A0A343JBX5_9CLOT</name>
<dbReference type="EMBL" id="CP016786">
    <property type="protein sequence ID" value="ASW43033.1"/>
    <property type="molecule type" value="Genomic_DNA"/>
</dbReference>
<dbReference type="EC" id="7.-.-.-" evidence="6"/>
<evidence type="ECO:0000256" key="6">
    <source>
        <dbReference type="HAMAP-Rule" id="MF_00479"/>
    </source>
</evidence>
<dbReference type="KEGG" id="cia:BEN51_05950"/>
<comment type="subcellular location">
    <subcellularLocation>
        <location evidence="6">Cell membrane</location>
        <topology evidence="6">Single-pass membrane protein</topology>
    </subcellularLocation>
</comment>
<dbReference type="PANTHER" id="PTHR36118">
    <property type="entry name" value="ION-TRANSLOCATING OXIDOREDUCTASE COMPLEX SUBUNIT G"/>
    <property type="match status" value="1"/>
</dbReference>
<dbReference type="GO" id="GO:0022900">
    <property type="term" value="P:electron transport chain"/>
    <property type="evidence" value="ECO:0007669"/>
    <property type="project" value="UniProtKB-UniRule"/>
</dbReference>
<keyword evidence="6" id="KW-0472">Membrane</keyword>
<reference evidence="9 10" key="1">
    <citation type="submission" date="2016-08" db="EMBL/GenBank/DDBJ databases">
        <title>Complete Genome Sequence Of The Indigo Reducing Clostridium isatidis DSM15098.</title>
        <authorList>
            <person name="Little G.T."/>
            <person name="Minton N.P."/>
        </authorList>
    </citation>
    <scope>NUCLEOTIDE SEQUENCE [LARGE SCALE GENOMIC DNA]</scope>
    <source>
        <strain evidence="9 10">DSM 15098</strain>
    </source>
</reference>
<evidence type="ECO:0000256" key="7">
    <source>
        <dbReference type="SAM" id="MobiDB-lite"/>
    </source>
</evidence>
<keyword evidence="6" id="KW-1278">Translocase</keyword>
<evidence type="ECO:0000313" key="10">
    <source>
        <dbReference type="Proteomes" id="UP000264883"/>
    </source>
</evidence>
<dbReference type="SMART" id="SM00900">
    <property type="entry name" value="FMN_bind"/>
    <property type="match status" value="1"/>
</dbReference>
<dbReference type="GO" id="GO:0005886">
    <property type="term" value="C:plasma membrane"/>
    <property type="evidence" value="ECO:0007669"/>
    <property type="project" value="UniProtKB-SubCell"/>
</dbReference>
<dbReference type="NCBIfam" id="TIGR01947">
    <property type="entry name" value="rnfG"/>
    <property type="match status" value="1"/>
</dbReference>
<feature type="region of interest" description="Disordered" evidence="7">
    <location>
        <begin position="190"/>
        <end position="226"/>
    </location>
</feature>
<feature type="domain" description="FMN-binding" evidence="8">
    <location>
        <begin position="90"/>
        <end position="179"/>
    </location>
</feature>
<dbReference type="AlphaFoldDB" id="A0A343JBX5"/>
<keyword evidence="6" id="KW-1003">Cell membrane</keyword>
<accession>A0A343JBX5</accession>
<dbReference type="HAMAP" id="MF_00479">
    <property type="entry name" value="RsxG_RnfG"/>
    <property type="match status" value="1"/>
</dbReference>
<comment type="similarity">
    <text evidence="6">Belongs to the RnfG family.</text>
</comment>
<feature type="modified residue" description="FMN phosphoryl threonine" evidence="6">
    <location>
        <position position="162"/>
    </location>
</feature>
<keyword evidence="2 6" id="KW-0597">Phosphoprotein</keyword>
<evidence type="ECO:0000256" key="3">
    <source>
        <dbReference type="ARBA" id="ARBA00022630"/>
    </source>
</evidence>
<comment type="function">
    <text evidence="6">Part of a membrane-bound complex that couples electron transfer with translocation of ions across the membrane.</text>
</comment>
<evidence type="ECO:0000259" key="8">
    <source>
        <dbReference type="SMART" id="SM00900"/>
    </source>
</evidence>
<dbReference type="InterPro" id="IPR007329">
    <property type="entry name" value="FMN-bd"/>
</dbReference>
<sequence>MKENFKLGGILLVICVIAASLLGAVNNLTKEAILENSKISQADLTYLLSEADSIKDAAVELKEESNIKEVYEAVKGTDIIGHVIKFTSKGFHGDIDFAIAISEDKITGLKVMAHNETPGLGAKIKEEEFTARFRNKPIKEYLKVVKVEPSSDNEVQAVTGATVSSNATINGVNEAIAFYLTEIKGEEVAAPDVETSASSSVEEGLDVETGASSDAETSASTEGTSN</sequence>
<protein>
    <recommendedName>
        <fullName evidence="6">Ion-translocating oxidoreductase complex subunit G</fullName>
        <ecNumber evidence="6">7.-.-.-</ecNumber>
    </recommendedName>
    <alternativeName>
        <fullName evidence="6">Rnf electron transport complex subunit G</fullName>
    </alternativeName>
</protein>
<organism evidence="9 10">
    <name type="scientific">Clostridium isatidis</name>
    <dbReference type="NCBI Taxonomy" id="182773"/>
    <lineage>
        <taxon>Bacteria</taxon>
        <taxon>Bacillati</taxon>
        <taxon>Bacillota</taxon>
        <taxon>Clostridia</taxon>
        <taxon>Eubacteriales</taxon>
        <taxon>Clostridiaceae</taxon>
        <taxon>Clostridium</taxon>
    </lineage>
</organism>
<keyword evidence="4 6" id="KW-0288">FMN</keyword>
<keyword evidence="10" id="KW-1185">Reference proteome</keyword>
<evidence type="ECO:0000256" key="5">
    <source>
        <dbReference type="ARBA" id="ARBA00022982"/>
    </source>
</evidence>
<comment type="cofactor">
    <cofactor evidence="6">
        <name>FMN</name>
        <dbReference type="ChEBI" id="CHEBI:58210"/>
    </cofactor>
</comment>
<dbReference type="Pfam" id="PF04205">
    <property type="entry name" value="FMN_bind"/>
    <property type="match status" value="1"/>
</dbReference>
<feature type="compositionally biased region" description="Low complexity" evidence="7">
    <location>
        <begin position="208"/>
        <end position="226"/>
    </location>
</feature>